<dbReference type="AlphaFoldDB" id="A0A4Y3J899"/>
<dbReference type="Pfam" id="PF14491">
    <property type="entry name" value="DUF4435"/>
    <property type="match status" value="1"/>
</dbReference>
<protein>
    <recommendedName>
        <fullName evidence="1">DUF4435 domain-containing protein</fullName>
    </recommendedName>
</protein>
<evidence type="ECO:0000313" key="3">
    <source>
        <dbReference type="Proteomes" id="UP000317717"/>
    </source>
</evidence>
<evidence type="ECO:0000313" key="2">
    <source>
        <dbReference type="EMBL" id="GEA68191.1"/>
    </source>
</evidence>
<feature type="domain" description="DUF4435" evidence="1">
    <location>
        <begin position="31"/>
        <end position="268"/>
    </location>
</feature>
<dbReference type="EMBL" id="BJLJ01000009">
    <property type="protein sequence ID" value="GEA68191.1"/>
    <property type="molecule type" value="Genomic_DNA"/>
</dbReference>
<dbReference type="RefSeq" id="WP_161282914.1">
    <property type="nucleotide sequence ID" value="NZ_BJLJ01000009.1"/>
</dbReference>
<proteinExistence type="predicted"/>
<evidence type="ECO:0000259" key="1">
    <source>
        <dbReference type="Pfam" id="PF14491"/>
    </source>
</evidence>
<dbReference type="Proteomes" id="UP000317717">
    <property type="component" value="Unassembled WGS sequence"/>
</dbReference>
<name>A0A4Y3J899_ACIPI</name>
<gene>
    <name evidence="2" type="ORF">PA3_23490</name>
</gene>
<reference evidence="2 3" key="1">
    <citation type="submission" date="2019-06" db="EMBL/GenBank/DDBJ databases">
        <title>Whole genome shotgun sequence of Acinetobacter pittii NBRC 110514.</title>
        <authorList>
            <person name="Hosoyama A."/>
            <person name="Uohara A."/>
            <person name="Ohji S."/>
            <person name="Ichikawa N."/>
        </authorList>
    </citation>
    <scope>NUCLEOTIDE SEQUENCE [LARGE SCALE GENOMIC DNA]</scope>
    <source>
        <strain evidence="2 3">NBRC 110514</strain>
    </source>
</reference>
<organism evidence="2 3">
    <name type="scientific">Acinetobacter pittii</name>
    <name type="common">Acinetobacter genomosp. 3</name>
    <dbReference type="NCBI Taxonomy" id="48296"/>
    <lineage>
        <taxon>Bacteria</taxon>
        <taxon>Pseudomonadati</taxon>
        <taxon>Pseudomonadota</taxon>
        <taxon>Gammaproteobacteria</taxon>
        <taxon>Moraxellales</taxon>
        <taxon>Moraxellaceae</taxon>
        <taxon>Acinetobacter</taxon>
        <taxon>Acinetobacter calcoaceticus/baumannii complex</taxon>
    </lineage>
</organism>
<dbReference type="InterPro" id="IPR029492">
    <property type="entry name" value="DUF4435"/>
</dbReference>
<sequence length="341" mass="40044">MFNRVNELLAEAEEAPLYIIEFGKAKNQGYEIFVGIEGDDQPYYDSIVRSKFPNKKIAFIRCGFRENVLGYIEYLKKCDDKDYRDSIFFGFVDHDYDEIFVPEYIDVTYVTPCYSYENFYTTVSSFQRLLESKFHVKNYNDFHEDFEIATSRYLYCRDQFLDQIKDVECIVRTGYLMEKKGIKSKKRTHVSKLKLTESSVSVNGFALGYTQKMQEWIDNIDDYIDKNLYKEIRSKYDLLSSDQLNNFIRGKIIFDFYIRYIGDLLRDESDINSICFKKRNSVKIYNKGCTEQSNLKALLNVSLKKTDLVEATSNLAPFADIPNCLLSFLDRILEEKVSLCA</sequence>
<comment type="caution">
    <text evidence="2">The sequence shown here is derived from an EMBL/GenBank/DDBJ whole genome shotgun (WGS) entry which is preliminary data.</text>
</comment>
<accession>A0A4Y3J899</accession>